<keyword evidence="2" id="KW-1185">Reference proteome</keyword>
<dbReference type="Proteomes" id="UP000275925">
    <property type="component" value="Unassembled WGS sequence"/>
</dbReference>
<dbReference type="EMBL" id="BGZO01000032">
    <property type="protein sequence ID" value="GBR76543.1"/>
    <property type="molecule type" value="Genomic_DNA"/>
</dbReference>
<gene>
    <name evidence="1" type="ORF">NO2_1076</name>
</gene>
<comment type="caution">
    <text evidence="1">The sequence shown here is derived from an EMBL/GenBank/DDBJ whole genome shotgun (WGS) entry which is preliminary data.</text>
</comment>
<evidence type="ECO:0000313" key="2">
    <source>
        <dbReference type="Proteomes" id="UP000275925"/>
    </source>
</evidence>
<protein>
    <submittedName>
        <fullName evidence="1">Uncharacterized protein</fullName>
    </submittedName>
</protein>
<organism evidence="1 2">
    <name type="scientific">Candidatus Termititenax persephonae</name>
    <dbReference type="NCBI Taxonomy" id="2218525"/>
    <lineage>
        <taxon>Bacteria</taxon>
        <taxon>Bacillati</taxon>
        <taxon>Candidatus Margulisiibacteriota</taxon>
        <taxon>Candidatus Termititenacia</taxon>
        <taxon>Candidatus Termititenacales</taxon>
        <taxon>Candidatus Termititenacaceae</taxon>
        <taxon>Candidatus Termititenax</taxon>
    </lineage>
</organism>
<reference evidence="1 2" key="1">
    <citation type="journal article" date="2019" name="ISME J.">
        <title>Genome analyses of uncultured TG2/ZB3 bacteria in 'Margulisbacteria' specifically attached to ectosymbiotic spirochetes of protists in the termite gut.</title>
        <authorList>
            <person name="Utami Y.D."/>
            <person name="Kuwahara H."/>
            <person name="Igai K."/>
            <person name="Murakami T."/>
            <person name="Sugaya K."/>
            <person name="Morikawa T."/>
            <person name="Nagura Y."/>
            <person name="Yuki M."/>
            <person name="Deevong P."/>
            <person name="Inoue T."/>
            <person name="Kihara K."/>
            <person name="Lo N."/>
            <person name="Yamada A."/>
            <person name="Ohkuma M."/>
            <person name="Hongoh Y."/>
        </authorList>
    </citation>
    <scope>NUCLEOTIDE SEQUENCE [LARGE SCALE GENOMIC DNA]</scope>
    <source>
        <strain evidence="1">NkOx7-02</strain>
    </source>
</reference>
<sequence>MNDTLLMNTGMSALIEKLGNVDAEKFISLVLREPFDYTKWRKNNLFVGMSIEDISRAAMKLQ</sequence>
<name>A0A388TJC1_9BACT</name>
<dbReference type="AlphaFoldDB" id="A0A388TJC1"/>
<proteinExistence type="predicted"/>
<accession>A0A388TJC1</accession>
<evidence type="ECO:0000313" key="1">
    <source>
        <dbReference type="EMBL" id="GBR76543.1"/>
    </source>
</evidence>